<dbReference type="KEGG" id="ccos:Pan44_28610"/>
<keyword evidence="7" id="KW-0653">Protein transport</keyword>
<dbReference type="GO" id="GO:0022857">
    <property type="term" value="F:transmembrane transporter activity"/>
    <property type="evidence" value="ECO:0007669"/>
    <property type="project" value="InterPro"/>
</dbReference>
<evidence type="ECO:0000256" key="2">
    <source>
        <dbReference type="ARBA" id="ARBA00005811"/>
    </source>
</evidence>
<protein>
    <submittedName>
        <fullName evidence="8">Biopolymer transport protein ExbD/TolR</fullName>
    </submittedName>
</protein>
<keyword evidence="4 7" id="KW-0812">Transmembrane</keyword>
<evidence type="ECO:0000256" key="3">
    <source>
        <dbReference type="ARBA" id="ARBA00022475"/>
    </source>
</evidence>
<dbReference type="AlphaFoldDB" id="A0A517SFB3"/>
<dbReference type="EMBL" id="CP036271">
    <property type="protein sequence ID" value="QDT54823.1"/>
    <property type="molecule type" value="Genomic_DNA"/>
</dbReference>
<dbReference type="Proteomes" id="UP000315700">
    <property type="component" value="Chromosome"/>
</dbReference>
<reference evidence="8 9" key="1">
    <citation type="submission" date="2019-02" db="EMBL/GenBank/DDBJ databases">
        <title>Deep-cultivation of Planctomycetes and their phenomic and genomic characterization uncovers novel biology.</title>
        <authorList>
            <person name="Wiegand S."/>
            <person name="Jogler M."/>
            <person name="Boedeker C."/>
            <person name="Pinto D."/>
            <person name="Vollmers J."/>
            <person name="Rivas-Marin E."/>
            <person name="Kohn T."/>
            <person name="Peeters S.H."/>
            <person name="Heuer A."/>
            <person name="Rast P."/>
            <person name="Oberbeckmann S."/>
            <person name="Bunk B."/>
            <person name="Jeske O."/>
            <person name="Meyerdierks A."/>
            <person name="Storesund J.E."/>
            <person name="Kallscheuer N."/>
            <person name="Luecker S."/>
            <person name="Lage O.M."/>
            <person name="Pohl T."/>
            <person name="Merkel B.J."/>
            <person name="Hornburger P."/>
            <person name="Mueller R.-W."/>
            <person name="Bruemmer F."/>
            <person name="Labrenz M."/>
            <person name="Spormann A.M."/>
            <person name="Op den Camp H."/>
            <person name="Overmann J."/>
            <person name="Amann R."/>
            <person name="Jetten M.S.M."/>
            <person name="Mascher T."/>
            <person name="Medema M.H."/>
            <person name="Devos D.P."/>
            <person name="Kaster A.-K."/>
            <person name="Ovreas L."/>
            <person name="Rohde M."/>
            <person name="Galperin M.Y."/>
            <person name="Jogler C."/>
        </authorList>
    </citation>
    <scope>NUCLEOTIDE SEQUENCE [LARGE SCALE GENOMIC DNA]</scope>
    <source>
        <strain evidence="8 9">Pan44</strain>
    </source>
</reference>
<dbReference type="OrthoDB" id="9793581at2"/>
<dbReference type="PANTHER" id="PTHR30558">
    <property type="entry name" value="EXBD MEMBRANE COMPONENT OF PMF-DRIVEN MACROMOLECULE IMPORT SYSTEM"/>
    <property type="match status" value="1"/>
</dbReference>
<name>A0A517SFB3_9PLAN</name>
<evidence type="ECO:0000256" key="7">
    <source>
        <dbReference type="RuleBase" id="RU003879"/>
    </source>
</evidence>
<dbReference type="PANTHER" id="PTHR30558:SF3">
    <property type="entry name" value="BIOPOLYMER TRANSPORT PROTEIN EXBD-RELATED"/>
    <property type="match status" value="1"/>
</dbReference>
<evidence type="ECO:0000256" key="1">
    <source>
        <dbReference type="ARBA" id="ARBA00004162"/>
    </source>
</evidence>
<keyword evidence="6" id="KW-0472">Membrane</keyword>
<organism evidence="8 9">
    <name type="scientific">Caulifigura coniformis</name>
    <dbReference type="NCBI Taxonomy" id="2527983"/>
    <lineage>
        <taxon>Bacteria</taxon>
        <taxon>Pseudomonadati</taxon>
        <taxon>Planctomycetota</taxon>
        <taxon>Planctomycetia</taxon>
        <taxon>Planctomycetales</taxon>
        <taxon>Planctomycetaceae</taxon>
        <taxon>Caulifigura</taxon>
    </lineage>
</organism>
<dbReference type="Pfam" id="PF02472">
    <property type="entry name" value="ExbD"/>
    <property type="match status" value="1"/>
</dbReference>
<dbReference type="GO" id="GO:0015031">
    <property type="term" value="P:protein transport"/>
    <property type="evidence" value="ECO:0007669"/>
    <property type="project" value="UniProtKB-KW"/>
</dbReference>
<keyword evidence="7" id="KW-0813">Transport</keyword>
<keyword evidence="3" id="KW-1003">Cell membrane</keyword>
<dbReference type="RefSeq" id="WP_145030645.1">
    <property type="nucleotide sequence ID" value="NZ_CP036271.1"/>
</dbReference>
<sequence>MSGGGGPTLDNQPDDELDLTPMIDMSFMLLAFFVVSSSMEAGSPLKLPNADSGDRMDIKRTSVVTVFNSPQAPEIFLSDGTRTNGPVTLAEVTSFARESADQGKSTIVIKADRETPSGFVEEVARAAGEVEGIKEFFVGVRDNI</sequence>
<dbReference type="GO" id="GO:0005886">
    <property type="term" value="C:plasma membrane"/>
    <property type="evidence" value="ECO:0007669"/>
    <property type="project" value="UniProtKB-SubCell"/>
</dbReference>
<evidence type="ECO:0000256" key="6">
    <source>
        <dbReference type="ARBA" id="ARBA00023136"/>
    </source>
</evidence>
<comment type="subcellular location">
    <subcellularLocation>
        <location evidence="1">Cell membrane</location>
        <topology evidence="1">Single-pass membrane protein</topology>
    </subcellularLocation>
    <subcellularLocation>
        <location evidence="7">Cell membrane</location>
        <topology evidence="7">Single-pass type II membrane protein</topology>
    </subcellularLocation>
</comment>
<dbReference type="InterPro" id="IPR003400">
    <property type="entry name" value="ExbD"/>
</dbReference>
<evidence type="ECO:0000313" key="9">
    <source>
        <dbReference type="Proteomes" id="UP000315700"/>
    </source>
</evidence>
<keyword evidence="9" id="KW-1185">Reference proteome</keyword>
<dbReference type="InParanoid" id="A0A517SFB3"/>
<comment type="similarity">
    <text evidence="2 7">Belongs to the ExbD/TolR family.</text>
</comment>
<proteinExistence type="inferred from homology"/>
<accession>A0A517SFB3</accession>
<gene>
    <name evidence="8" type="ORF">Pan44_28610</name>
</gene>
<evidence type="ECO:0000313" key="8">
    <source>
        <dbReference type="EMBL" id="QDT54823.1"/>
    </source>
</evidence>
<evidence type="ECO:0000256" key="4">
    <source>
        <dbReference type="ARBA" id="ARBA00022692"/>
    </source>
</evidence>
<evidence type="ECO:0000256" key="5">
    <source>
        <dbReference type="ARBA" id="ARBA00022989"/>
    </source>
</evidence>
<keyword evidence="5" id="KW-1133">Transmembrane helix</keyword>